<reference evidence="4" key="1">
    <citation type="submission" date="2016-06" db="UniProtKB">
        <authorList>
            <consortium name="WormBaseParasite"/>
        </authorList>
    </citation>
    <scope>IDENTIFICATION</scope>
</reference>
<dbReference type="Proteomes" id="UP000275846">
    <property type="component" value="Unassembled WGS sequence"/>
</dbReference>
<evidence type="ECO:0000256" key="1">
    <source>
        <dbReference type="SAM" id="MobiDB-lite"/>
    </source>
</evidence>
<feature type="compositionally biased region" description="Basic and acidic residues" evidence="1">
    <location>
        <begin position="131"/>
        <end position="143"/>
    </location>
</feature>
<feature type="region of interest" description="Disordered" evidence="1">
    <location>
        <begin position="109"/>
        <end position="143"/>
    </location>
</feature>
<dbReference type="OrthoDB" id="6310203at2759"/>
<evidence type="ECO:0000313" key="3">
    <source>
        <dbReference type="Proteomes" id="UP000275846"/>
    </source>
</evidence>
<evidence type="ECO:0000313" key="4">
    <source>
        <dbReference type="WBParaSite" id="SSLN_0001463701-mRNA-1"/>
    </source>
</evidence>
<gene>
    <name evidence="2" type="ORF">SSLN_LOCUS14099</name>
</gene>
<dbReference type="EMBL" id="UYSU01038648">
    <property type="protein sequence ID" value="VDM00485.1"/>
    <property type="molecule type" value="Genomic_DNA"/>
</dbReference>
<feature type="compositionally biased region" description="Polar residues" evidence="1">
    <location>
        <begin position="10"/>
        <end position="22"/>
    </location>
</feature>
<name>A0A183TCA1_SCHSO</name>
<dbReference type="WBParaSite" id="SSLN_0001463701-mRNA-1">
    <property type="protein sequence ID" value="SSLN_0001463701-mRNA-1"/>
    <property type="gene ID" value="SSLN_0001463701"/>
</dbReference>
<keyword evidence="3" id="KW-1185">Reference proteome</keyword>
<feature type="region of interest" description="Disordered" evidence="1">
    <location>
        <begin position="1"/>
        <end position="79"/>
    </location>
</feature>
<sequence>MHVERDLESTRSPPQHQTQDVQSCHIADAAVSSGAMGDLPKAGVEAQPLPPQLPSQNTKSYMARQDTRHESIGTNRPSQHLCSAETTAIALEWPWVLVDIEVKYVENSEDLPEATADQPGDLGGPRPEPTGMEKIREEWFSNL</sequence>
<evidence type="ECO:0000313" key="2">
    <source>
        <dbReference type="EMBL" id="VDM00485.1"/>
    </source>
</evidence>
<reference evidence="2 3" key="2">
    <citation type="submission" date="2018-11" db="EMBL/GenBank/DDBJ databases">
        <authorList>
            <consortium name="Pathogen Informatics"/>
        </authorList>
    </citation>
    <scope>NUCLEOTIDE SEQUENCE [LARGE SCALE GENOMIC DNA]</scope>
    <source>
        <strain evidence="2 3">NST_G2</strain>
    </source>
</reference>
<accession>A0A183TCA1</accession>
<proteinExistence type="predicted"/>
<protein>
    <submittedName>
        <fullName evidence="4">Intraflagellar transport protein 43 homolog</fullName>
    </submittedName>
</protein>
<organism evidence="4">
    <name type="scientific">Schistocephalus solidus</name>
    <name type="common">Tapeworm</name>
    <dbReference type="NCBI Taxonomy" id="70667"/>
    <lineage>
        <taxon>Eukaryota</taxon>
        <taxon>Metazoa</taxon>
        <taxon>Spiralia</taxon>
        <taxon>Lophotrochozoa</taxon>
        <taxon>Platyhelminthes</taxon>
        <taxon>Cestoda</taxon>
        <taxon>Eucestoda</taxon>
        <taxon>Diphyllobothriidea</taxon>
        <taxon>Diphyllobothriidae</taxon>
        <taxon>Schistocephalus</taxon>
    </lineage>
</organism>
<dbReference type="AlphaFoldDB" id="A0A183TCA1"/>